<dbReference type="OMA" id="FIEIPFH"/>
<dbReference type="Pfam" id="PF10318">
    <property type="entry name" value="7TM_GPCR_Srh"/>
    <property type="match status" value="2"/>
</dbReference>
<dbReference type="InterPro" id="IPR053220">
    <property type="entry name" value="Nematode_rcpt-like_serp_H"/>
</dbReference>
<evidence type="ECO:0008006" key="4">
    <source>
        <dbReference type="Google" id="ProtNLM"/>
    </source>
</evidence>
<evidence type="ECO:0000256" key="1">
    <source>
        <dbReference type="SAM" id="Phobius"/>
    </source>
</evidence>
<evidence type="ECO:0000313" key="3">
    <source>
        <dbReference type="Proteomes" id="UP000008068"/>
    </source>
</evidence>
<feature type="transmembrane region" description="Helical" evidence="1">
    <location>
        <begin position="195"/>
        <end position="221"/>
    </location>
</feature>
<dbReference type="Gene3D" id="1.20.1070.10">
    <property type="entry name" value="Rhodopsin 7-helix transmembrane proteins"/>
    <property type="match status" value="1"/>
</dbReference>
<evidence type="ECO:0000313" key="2">
    <source>
        <dbReference type="EMBL" id="EGT58884.1"/>
    </source>
</evidence>
<reference evidence="3" key="1">
    <citation type="submission" date="2011-07" db="EMBL/GenBank/DDBJ databases">
        <authorList>
            <consortium name="Caenorhabditis brenneri Sequencing and Analysis Consortium"/>
            <person name="Wilson R.K."/>
        </authorList>
    </citation>
    <scope>NUCLEOTIDE SEQUENCE [LARGE SCALE GENOMIC DNA]</scope>
    <source>
        <strain evidence="3">PB2801</strain>
    </source>
</reference>
<dbReference type="EMBL" id="GL379873">
    <property type="protein sequence ID" value="EGT58884.1"/>
    <property type="molecule type" value="Genomic_DNA"/>
</dbReference>
<protein>
    <recommendedName>
        <fullName evidence="4">G-protein coupled receptors family 1 profile domain-containing protein</fullName>
    </recommendedName>
</protein>
<dbReference type="PANTHER" id="PTHR22941:SF303">
    <property type="entry name" value="SERPENTINE RECEPTOR, CLASS H"/>
    <property type="match status" value="1"/>
</dbReference>
<dbReference type="AlphaFoldDB" id="G0NER6"/>
<organism evidence="3">
    <name type="scientific">Caenorhabditis brenneri</name>
    <name type="common">Nematode worm</name>
    <dbReference type="NCBI Taxonomy" id="135651"/>
    <lineage>
        <taxon>Eukaryota</taxon>
        <taxon>Metazoa</taxon>
        <taxon>Ecdysozoa</taxon>
        <taxon>Nematoda</taxon>
        <taxon>Chromadorea</taxon>
        <taxon>Rhabditida</taxon>
        <taxon>Rhabditina</taxon>
        <taxon>Rhabditomorpha</taxon>
        <taxon>Rhabditoidea</taxon>
        <taxon>Rhabditidae</taxon>
        <taxon>Peloderinae</taxon>
        <taxon>Caenorhabditis</taxon>
    </lineage>
</organism>
<dbReference type="OrthoDB" id="5836713at2759"/>
<keyword evidence="1" id="KW-1133">Transmembrane helix</keyword>
<name>G0NER6_CAEBE</name>
<dbReference type="PANTHER" id="PTHR22941">
    <property type="entry name" value="SERPENTINE RECEPTOR"/>
    <property type="match status" value="1"/>
</dbReference>
<feature type="transmembrane region" description="Helical" evidence="1">
    <location>
        <begin position="20"/>
        <end position="42"/>
    </location>
</feature>
<dbReference type="SUPFAM" id="SSF81321">
    <property type="entry name" value="Family A G protein-coupled receptor-like"/>
    <property type="match status" value="1"/>
</dbReference>
<keyword evidence="1" id="KW-0472">Membrane</keyword>
<dbReference type="FunCoup" id="G0NER6">
    <property type="interactions" value="371"/>
</dbReference>
<feature type="transmembrane region" description="Helical" evidence="1">
    <location>
        <begin position="54"/>
        <end position="79"/>
    </location>
</feature>
<dbReference type="InterPro" id="IPR019422">
    <property type="entry name" value="7TM_GPCR_serpentine_rcpt_Srh"/>
</dbReference>
<keyword evidence="3" id="KW-1185">Reference proteome</keyword>
<dbReference type="HOGENOM" id="CLU_042960_1_1_1"/>
<sequence length="299" mass="34086">MSHCQEGFLLLLSSPESLKSICHVITFIEIPFHIFGIFCIVAKTPERMKNVKMSMLAMHFSIICLNLIMSFLLIPYMMVPALAGVPLGLLEDWDVPLAFQMYLAVTGPAVTGITIVAVFENRYFLVCNNFYWKKIRVPHIIFNYLSAFLCFLYPILHAPDQNYGIKETKKNFPCILKYADSNIPIDSVFIFTQEILINAVPMIFVIFLVIVQASVVIALIYRHFQAERFKLSENTTQMQKRFMKALLGLNNLCIIVLSLNGLISTTAMIILHPPYREWITGIFNKKSRRSSVACAVFVP</sequence>
<dbReference type="Proteomes" id="UP000008068">
    <property type="component" value="Unassembled WGS sequence"/>
</dbReference>
<dbReference type="InParanoid" id="G0NER6"/>
<feature type="transmembrane region" description="Helical" evidence="1">
    <location>
        <begin position="242"/>
        <end position="271"/>
    </location>
</feature>
<dbReference type="eggNOG" id="ENOG502TG91">
    <property type="taxonomic scope" value="Eukaryota"/>
</dbReference>
<gene>
    <name evidence="2" type="ORF">CAEBREN_07048</name>
</gene>
<keyword evidence="1" id="KW-0812">Transmembrane</keyword>
<feature type="transmembrane region" description="Helical" evidence="1">
    <location>
        <begin position="99"/>
        <end position="119"/>
    </location>
</feature>
<proteinExistence type="predicted"/>
<accession>G0NER6</accession>
<feature type="transmembrane region" description="Helical" evidence="1">
    <location>
        <begin position="140"/>
        <end position="156"/>
    </location>
</feature>